<dbReference type="Proteomes" id="UP000053647">
    <property type="component" value="Unassembled WGS sequence"/>
</dbReference>
<dbReference type="GO" id="GO:0004497">
    <property type="term" value="F:monooxygenase activity"/>
    <property type="evidence" value="ECO:0007669"/>
    <property type="project" value="UniProtKB-KW"/>
</dbReference>
<keyword evidence="6" id="KW-0560">Oxidoreductase</keyword>
<name>A0A0C9U4S4_PAXIN</name>
<dbReference type="HOGENOM" id="CLU_328207_0_0_1"/>
<gene>
    <name evidence="9" type="ORF">PAXINDRAFT_12820</name>
</gene>
<dbReference type="Pfam" id="PF00067">
    <property type="entry name" value="p450"/>
    <property type="match status" value="2"/>
</dbReference>
<comment type="pathway">
    <text evidence="2">Secondary metabolite biosynthesis.</text>
</comment>
<keyword evidence="8" id="KW-0503">Monooxygenase</keyword>
<keyword evidence="5" id="KW-0479">Metal-binding</keyword>
<dbReference type="InterPro" id="IPR036396">
    <property type="entry name" value="Cyt_P450_sf"/>
</dbReference>
<sequence>MAFLVLGEVALIVCGVLATFTLFVGQRLQSNRNMHGLPYPPGPKPLPLLGNILHLNKSEPWLSYTQWSKTYGEIIYVRLLGLNFIVLNSEKVARALLDQRSTVYSDRPQMPAHEMFGVDFNTVSLPYGDEWRLHRKLLHNAMRPDSVPKQYEIYTSNTHTLLKNLLDTPEQFEKHIKTFVGSIILSLAYGYDTSSPDDPIFAAVEQLISMLTQSLSPERAAILSAFPFIRHLPAWFPGAAFQRDAIACRKLARQVLNVPFDLVKENMIKGRASPCMVSECIAQINENAGEEERQRMEHAIKGSAATLFIAGSETNTSVLHAFILAMVLYPEVQAKAHREIDSVVGPSRLPGNQDRSSLPYVDNILRELFRWNPIVPLGMPHATSSSDIYNGFFIPKGAFVIVNVWAMSRDSDKYDDVEDFKPERYPLADNTETVPPLTHDPVFGMGRRVYRPVIPTHTLFGMDFSTVMLPYGDEWRLHRKLFHQALRSESEARYREIYLTRARTLLTNLLDAPADFEVHLKSFVASNVMALAYGYETAARDDSMVRIVISLVNLLAKALSPERAAVLSAFPILERLPTWFPGAGFKRDAVYGKQLAAQVLDVPFNWVKDNMAAGSAPPSMVADCLAQIDEKDDYDKQEYAIKATAATVFIAGFETGSSTLHTFNLAMLLYPEVQAKAQAEIDSIIGSDRLPHFDDRQSLPYVDAILRELVRWNPVVPLGEYRTQAAFHTQRQVKMSTKDTIFQKVIVKRMVHMVYEADAWAMGRDEDRFTDVEEFKPERFLNSDGTPIEGSELSNNPIFGLGRRICPGRFASEAFIWTAVVSILAAFRITKAKDAEGKEIDVERQFTTGISVRPVDFPCWFISRSKDREKTIRESV</sequence>
<dbReference type="InterPro" id="IPR017972">
    <property type="entry name" value="Cyt_P450_CS"/>
</dbReference>
<dbReference type="PRINTS" id="PR00463">
    <property type="entry name" value="EP450I"/>
</dbReference>
<evidence type="ECO:0000256" key="7">
    <source>
        <dbReference type="ARBA" id="ARBA00023004"/>
    </source>
</evidence>
<reference evidence="10" key="2">
    <citation type="submission" date="2015-01" db="EMBL/GenBank/DDBJ databases">
        <title>Evolutionary Origins and Diversification of the Mycorrhizal Mutualists.</title>
        <authorList>
            <consortium name="DOE Joint Genome Institute"/>
            <consortium name="Mycorrhizal Genomics Consortium"/>
            <person name="Kohler A."/>
            <person name="Kuo A."/>
            <person name="Nagy L.G."/>
            <person name="Floudas D."/>
            <person name="Copeland A."/>
            <person name="Barry K.W."/>
            <person name="Cichocki N."/>
            <person name="Veneault-Fourrey C."/>
            <person name="LaButti K."/>
            <person name="Lindquist E.A."/>
            <person name="Lipzen A."/>
            <person name="Lundell T."/>
            <person name="Morin E."/>
            <person name="Murat C."/>
            <person name="Riley R."/>
            <person name="Ohm R."/>
            <person name="Sun H."/>
            <person name="Tunlid A."/>
            <person name="Henrissat B."/>
            <person name="Grigoriev I.V."/>
            <person name="Hibbett D.S."/>
            <person name="Martin F."/>
        </authorList>
    </citation>
    <scope>NUCLEOTIDE SEQUENCE [LARGE SCALE GENOMIC DNA]</scope>
    <source>
        <strain evidence="10">ATCC 200175</strain>
    </source>
</reference>
<dbReference type="SUPFAM" id="SSF48264">
    <property type="entry name" value="Cytochrome P450"/>
    <property type="match status" value="2"/>
</dbReference>
<evidence type="ECO:0000256" key="2">
    <source>
        <dbReference type="ARBA" id="ARBA00005179"/>
    </source>
</evidence>
<evidence type="ECO:0000256" key="1">
    <source>
        <dbReference type="ARBA" id="ARBA00001971"/>
    </source>
</evidence>
<keyword evidence="10" id="KW-1185">Reference proteome</keyword>
<dbReference type="PROSITE" id="PS00086">
    <property type="entry name" value="CYTOCHROME_P450"/>
    <property type="match status" value="1"/>
</dbReference>
<dbReference type="PANTHER" id="PTHR46300">
    <property type="entry name" value="P450, PUTATIVE (EUROFUNG)-RELATED-RELATED"/>
    <property type="match status" value="1"/>
</dbReference>
<protein>
    <recommendedName>
        <fullName evidence="11">Cytochrome P450</fullName>
    </recommendedName>
</protein>
<evidence type="ECO:0000313" key="9">
    <source>
        <dbReference type="EMBL" id="KIJ14457.1"/>
    </source>
</evidence>
<evidence type="ECO:0000313" key="10">
    <source>
        <dbReference type="Proteomes" id="UP000053647"/>
    </source>
</evidence>
<dbReference type="InterPro" id="IPR001128">
    <property type="entry name" value="Cyt_P450"/>
</dbReference>
<dbReference type="AlphaFoldDB" id="A0A0C9U4S4"/>
<dbReference type="GO" id="GO:0005506">
    <property type="term" value="F:iron ion binding"/>
    <property type="evidence" value="ECO:0007669"/>
    <property type="project" value="InterPro"/>
</dbReference>
<dbReference type="GO" id="GO:0020037">
    <property type="term" value="F:heme binding"/>
    <property type="evidence" value="ECO:0007669"/>
    <property type="project" value="InterPro"/>
</dbReference>
<reference evidence="9 10" key="1">
    <citation type="submission" date="2014-06" db="EMBL/GenBank/DDBJ databases">
        <authorList>
            <consortium name="DOE Joint Genome Institute"/>
            <person name="Kuo A."/>
            <person name="Kohler A."/>
            <person name="Nagy L.G."/>
            <person name="Floudas D."/>
            <person name="Copeland A."/>
            <person name="Barry K.W."/>
            <person name="Cichocki N."/>
            <person name="Veneault-Fourrey C."/>
            <person name="LaButti K."/>
            <person name="Lindquist E.A."/>
            <person name="Lipzen A."/>
            <person name="Lundell T."/>
            <person name="Morin E."/>
            <person name="Murat C."/>
            <person name="Sun H."/>
            <person name="Tunlid A."/>
            <person name="Henrissat B."/>
            <person name="Grigoriev I.V."/>
            <person name="Hibbett D.S."/>
            <person name="Martin F."/>
            <person name="Nordberg H.P."/>
            <person name="Cantor M.N."/>
            <person name="Hua S.X."/>
        </authorList>
    </citation>
    <scope>NUCLEOTIDE SEQUENCE [LARGE SCALE GENOMIC DNA]</scope>
    <source>
        <strain evidence="9 10">ATCC 200175</strain>
    </source>
</reference>
<dbReference type="GO" id="GO:0016705">
    <property type="term" value="F:oxidoreductase activity, acting on paired donors, with incorporation or reduction of molecular oxygen"/>
    <property type="evidence" value="ECO:0007669"/>
    <property type="project" value="InterPro"/>
</dbReference>
<accession>A0A0C9U4S4</accession>
<dbReference type="InterPro" id="IPR002401">
    <property type="entry name" value="Cyt_P450_E_grp-I"/>
</dbReference>
<comment type="similarity">
    <text evidence="3">Belongs to the cytochrome P450 family.</text>
</comment>
<evidence type="ECO:0000256" key="5">
    <source>
        <dbReference type="ARBA" id="ARBA00022723"/>
    </source>
</evidence>
<evidence type="ECO:0000256" key="3">
    <source>
        <dbReference type="ARBA" id="ARBA00010617"/>
    </source>
</evidence>
<evidence type="ECO:0000256" key="4">
    <source>
        <dbReference type="ARBA" id="ARBA00022617"/>
    </source>
</evidence>
<dbReference type="Gene3D" id="1.10.630.10">
    <property type="entry name" value="Cytochrome P450"/>
    <property type="match status" value="2"/>
</dbReference>
<proteinExistence type="inferred from homology"/>
<dbReference type="EMBL" id="KN819343">
    <property type="protein sequence ID" value="KIJ14457.1"/>
    <property type="molecule type" value="Genomic_DNA"/>
</dbReference>
<evidence type="ECO:0000256" key="8">
    <source>
        <dbReference type="ARBA" id="ARBA00023033"/>
    </source>
</evidence>
<comment type="cofactor">
    <cofactor evidence="1">
        <name>heme</name>
        <dbReference type="ChEBI" id="CHEBI:30413"/>
    </cofactor>
</comment>
<dbReference type="PANTHER" id="PTHR46300:SF7">
    <property type="entry name" value="P450, PUTATIVE (EUROFUNG)-RELATED"/>
    <property type="match status" value="1"/>
</dbReference>
<keyword evidence="4" id="KW-0349">Heme</keyword>
<organism evidence="9 10">
    <name type="scientific">Paxillus involutus ATCC 200175</name>
    <dbReference type="NCBI Taxonomy" id="664439"/>
    <lineage>
        <taxon>Eukaryota</taxon>
        <taxon>Fungi</taxon>
        <taxon>Dikarya</taxon>
        <taxon>Basidiomycota</taxon>
        <taxon>Agaricomycotina</taxon>
        <taxon>Agaricomycetes</taxon>
        <taxon>Agaricomycetidae</taxon>
        <taxon>Boletales</taxon>
        <taxon>Paxilineae</taxon>
        <taxon>Paxillaceae</taxon>
        <taxon>Paxillus</taxon>
    </lineage>
</organism>
<dbReference type="CDD" id="cd11065">
    <property type="entry name" value="CYP64-like"/>
    <property type="match status" value="2"/>
</dbReference>
<keyword evidence="7" id="KW-0408">Iron</keyword>
<dbReference type="InterPro" id="IPR050364">
    <property type="entry name" value="Cytochrome_P450_fung"/>
</dbReference>
<evidence type="ECO:0008006" key="11">
    <source>
        <dbReference type="Google" id="ProtNLM"/>
    </source>
</evidence>
<dbReference type="OrthoDB" id="2789670at2759"/>
<evidence type="ECO:0000256" key="6">
    <source>
        <dbReference type="ARBA" id="ARBA00023002"/>
    </source>
</evidence>